<dbReference type="InterPro" id="IPR001841">
    <property type="entry name" value="Znf_RING"/>
</dbReference>
<feature type="region of interest" description="Disordered" evidence="3">
    <location>
        <begin position="410"/>
        <end position="461"/>
    </location>
</feature>
<dbReference type="EMBL" id="MCGR01000051">
    <property type="protein sequence ID" value="ORY72562.1"/>
    <property type="molecule type" value="Genomic_DNA"/>
</dbReference>
<dbReference type="GO" id="GO:0008270">
    <property type="term" value="F:zinc ion binding"/>
    <property type="evidence" value="ECO:0007669"/>
    <property type="project" value="UniProtKB-KW"/>
</dbReference>
<proteinExistence type="inferred from homology"/>
<feature type="domain" description="RING-type" evidence="4">
    <location>
        <begin position="182"/>
        <end position="231"/>
    </location>
</feature>
<dbReference type="GO" id="GO:0005737">
    <property type="term" value="C:cytoplasm"/>
    <property type="evidence" value="ECO:0007669"/>
    <property type="project" value="TreeGrafter"/>
</dbReference>
<evidence type="ECO:0000313" key="6">
    <source>
        <dbReference type="Proteomes" id="UP000193467"/>
    </source>
</evidence>
<feature type="compositionally biased region" description="Basic and acidic residues" evidence="3">
    <location>
        <begin position="416"/>
        <end position="429"/>
    </location>
</feature>
<keyword evidence="2" id="KW-0863">Zinc-finger</keyword>
<dbReference type="STRING" id="106004.A0A1Y2ELZ6"/>
<sequence length="623" mass="65942">MGNSQSSSNSSSHGGTPSSSNRSRSSTTVGFSDQVVDGGSLEPLSFIYASSIADYSRPTVHKLIVERKLAPFHLGLNDFEEDWDLEQLLAALQDGERQASQNLRDAHQAAIVAVQEAEAAQLTIPPATRKSKEGAAAVASAVMHRERLAEVIKHRDKRGGGGLHGVSKTEQARQYQSRAIECPICFLYYPPPLVHTRCCDQPICTECFVQIKRAEPDATHLESEPAACPYCMEPNFGCVYVREPVRPRIQTTQNSAGSSGFSSTEDATAPVAKPKPRRKSFAHTEKEVVTTDQLHPDWEAKLEAVKATVARRAARRVVFRQVGDRLIPVGITSGRSGDGGNTTMSTTQLPPGFAAQVAAAMDASSASGNSRASRSSRRRNQEVAAYLQTMGVDVGQDLEEMMVEEAMRLSMLEDEERQKKEREEKEKAAKANGEAVAGSAQVAETSAQGASRSTLETPNTPHTTAALLSDAISAPMGSASLLDPSPNHPPVSLPSVPVLTPSPAPPASSNHASPPAESQLSPPSAPPRLPSLDLTNPSTLPASIPSRLDSNATPTPASAPTLQDSTPLAVTPSASSVTSSVSALSSVEDPLAGSAGYEQLEDDGEDDDDASVRERMAATSVSA</sequence>
<feature type="compositionally biased region" description="Low complexity" evidence="3">
    <location>
        <begin position="507"/>
        <end position="522"/>
    </location>
</feature>
<evidence type="ECO:0000313" key="5">
    <source>
        <dbReference type="EMBL" id="ORY72562.1"/>
    </source>
</evidence>
<feature type="region of interest" description="Disordered" evidence="3">
    <location>
        <begin position="357"/>
        <end position="381"/>
    </location>
</feature>
<evidence type="ECO:0000256" key="1">
    <source>
        <dbReference type="ARBA" id="ARBA00010402"/>
    </source>
</evidence>
<comment type="caution">
    <text evidence="5">The sequence shown here is derived from an EMBL/GenBank/DDBJ whole genome shotgun (WGS) entry which is preliminary data.</text>
</comment>
<feature type="compositionally biased region" description="Low complexity" evidence="3">
    <location>
        <begin position="357"/>
        <end position="373"/>
    </location>
</feature>
<evidence type="ECO:0000256" key="2">
    <source>
        <dbReference type="PROSITE-ProRule" id="PRU00175"/>
    </source>
</evidence>
<feature type="region of interest" description="Disordered" evidence="3">
    <location>
        <begin position="251"/>
        <end position="288"/>
    </location>
</feature>
<dbReference type="OrthoDB" id="21471at2759"/>
<evidence type="ECO:0000259" key="4">
    <source>
        <dbReference type="PROSITE" id="PS50089"/>
    </source>
</evidence>
<gene>
    <name evidence="5" type="ORF">BCR35DRAFT_307563</name>
</gene>
<feature type="compositionally biased region" description="Acidic residues" evidence="3">
    <location>
        <begin position="599"/>
        <end position="609"/>
    </location>
</feature>
<feature type="compositionally biased region" description="Polar residues" evidence="3">
    <location>
        <begin position="442"/>
        <end position="461"/>
    </location>
</feature>
<dbReference type="CDD" id="cd24139">
    <property type="entry name" value="SIP5-like"/>
    <property type="match status" value="1"/>
</dbReference>
<organism evidence="5 6">
    <name type="scientific">Leucosporidium creatinivorum</name>
    <dbReference type="NCBI Taxonomy" id="106004"/>
    <lineage>
        <taxon>Eukaryota</taxon>
        <taxon>Fungi</taxon>
        <taxon>Dikarya</taxon>
        <taxon>Basidiomycota</taxon>
        <taxon>Pucciniomycotina</taxon>
        <taxon>Microbotryomycetes</taxon>
        <taxon>Leucosporidiales</taxon>
        <taxon>Leucosporidium</taxon>
    </lineage>
</organism>
<reference evidence="5 6" key="1">
    <citation type="submission" date="2016-07" db="EMBL/GenBank/DDBJ databases">
        <title>Pervasive Adenine N6-methylation of Active Genes in Fungi.</title>
        <authorList>
            <consortium name="DOE Joint Genome Institute"/>
            <person name="Mondo S.J."/>
            <person name="Dannebaum R.O."/>
            <person name="Kuo R.C."/>
            <person name="Labutti K."/>
            <person name="Haridas S."/>
            <person name="Kuo A."/>
            <person name="Salamov A."/>
            <person name="Ahrendt S.R."/>
            <person name="Lipzen A."/>
            <person name="Sullivan W."/>
            <person name="Andreopoulos W.B."/>
            <person name="Clum A."/>
            <person name="Lindquist E."/>
            <person name="Daum C."/>
            <person name="Ramamoorthy G.K."/>
            <person name="Gryganskyi A."/>
            <person name="Culley D."/>
            <person name="Magnuson J.K."/>
            <person name="James T.Y."/>
            <person name="O'Malley M.A."/>
            <person name="Stajich J.E."/>
            <person name="Spatafora J.W."/>
            <person name="Visel A."/>
            <person name="Grigoriev I.V."/>
        </authorList>
    </citation>
    <scope>NUCLEOTIDE SEQUENCE [LARGE SCALE GENOMIC DNA]</scope>
    <source>
        <strain evidence="5 6">62-1032</strain>
    </source>
</reference>
<dbReference type="FunCoup" id="A0A1Y2ELZ6">
    <property type="interactions" value="2"/>
</dbReference>
<feature type="compositionally biased region" description="Polar residues" evidence="3">
    <location>
        <begin position="251"/>
        <end position="266"/>
    </location>
</feature>
<keyword evidence="6" id="KW-1185">Reference proteome</keyword>
<evidence type="ECO:0000256" key="3">
    <source>
        <dbReference type="SAM" id="MobiDB-lite"/>
    </source>
</evidence>
<dbReference type="PANTHER" id="PTHR31315">
    <property type="entry name" value="PROTEIN SIP5"/>
    <property type="match status" value="1"/>
</dbReference>
<dbReference type="PROSITE" id="PS50089">
    <property type="entry name" value="ZF_RING_2"/>
    <property type="match status" value="1"/>
</dbReference>
<accession>A0A1Y2ELZ6</accession>
<feature type="compositionally biased region" description="Low complexity" evidence="3">
    <location>
        <begin position="568"/>
        <end position="587"/>
    </location>
</feature>
<protein>
    <recommendedName>
        <fullName evidence="4">RING-type domain-containing protein</fullName>
    </recommendedName>
</protein>
<dbReference type="InterPro" id="IPR039301">
    <property type="entry name" value="Sip5/DA2"/>
</dbReference>
<keyword evidence="2" id="KW-0862">Zinc</keyword>
<feature type="compositionally biased region" description="Polar residues" evidence="3">
    <location>
        <begin position="548"/>
        <end position="566"/>
    </location>
</feature>
<name>A0A1Y2ELZ6_9BASI</name>
<dbReference type="AlphaFoldDB" id="A0A1Y2ELZ6"/>
<keyword evidence="2" id="KW-0479">Metal-binding</keyword>
<feature type="region of interest" description="Disordered" evidence="3">
    <location>
        <begin position="477"/>
        <end position="623"/>
    </location>
</feature>
<comment type="similarity">
    <text evidence="1">Belongs to the SIP5 family.</text>
</comment>
<dbReference type="InParanoid" id="A0A1Y2ELZ6"/>
<feature type="region of interest" description="Disordered" evidence="3">
    <location>
        <begin position="1"/>
        <end position="31"/>
    </location>
</feature>
<dbReference type="Proteomes" id="UP000193467">
    <property type="component" value="Unassembled WGS sequence"/>
</dbReference>
<feature type="compositionally biased region" description="Low complexity" evidence="3">
    <location>
        <begin position="1"/>
        <end position="26"/>
    </location>
</feature>
<dbReference type="PANTHER" id="PTHR31315:SF1">
    <property type="entry name" value="PROTEIN SIP5"/>
    <property type="match status" value="1"/>
</dbReference>